<evidence type="ECO:0000259" key="16">
    <source>
        <dbReference type="PROSITE" id="PS50172"/>
    </source>
</evidence>
<evidence type="ECO:0000256" key="14">
    <source>
        <dbReference type="SAM" id="MobiDB-lite"/>
    </source>
</evidence>
<keyword evidence="5" id="KW-1017">Isopeptide bond</keyword>
<keyword evidence="17" id="KW-1185">Reference proteome</keyword>
<dbReference type="GO" id="GO:0005694">
    <property type="term" value="C:chromosome"/>
    <property type="evidence" value="ECO:0007669"/>
    <property type="project" value="UniProtKB-SubCell"/>
</dbReference>
<reference evidence="18" key="1">
    <citation type="submission" date="2025-08" db="UniProtKB">
        <authorList>
            <consortium name="RefSeq"/>
        </authorList>
    </citation>
    <scope>IDENTIFICATION</scope>
    <source>
        <tissue evidence="18">Silk gland</tissue>
    </source>
</reference>
<dbReference type="InterPro" id="IPR000253">
    <property type="entry name" value="FHA_dom"/>
</dbReference>
<accession>A0A6J2JR22</accession>
<feature type="domain" description="BRCT" evidence="16">
    <location>
        <begin position="1027"/>
        <end position="1105"/>
    </location>
</feature>
<evidence type="ECO:0000313" key="18">
    <source>
        <dbReference type="RefSeq" id="XP_028032010.1"/>
    </source>
</evidence>
<evidence type="ECO:0000256" key="6">
    <source>
        <dbReference type="ARBA" id="ARBA00022737"/>
    </source>
</evidence>
<dbReference type="CDD" id="cd18432">
    <property type="entry name" value="BRCT_PAXIP1_rpt6_like"/>
    <property type="match status" value="1"/>
</dbReference>
<feature type="compositionally biased region" description="Basic and acidic residues" evidence="14">
    <location>
        <begin position="870"/>
        <end position="900"/>
    </location>
</feature>
<dbReference type="PANTHER" id="PTHR23196">
    <property type="entry name" value="PAX TRANSCRIPTION ACTIVATION DOMAIN INTERACTING PROTEIN"/>
    <property type="match status" value="1"/>
</dbReference>
<dbReference type="Gene3D" id="3.40.50.10190">
    <property type="entry name" value="BRCT domain"/>
    <property type="match status" value="2"/>
</dbReference>
<dbReference type="AlphaFoldDB" id="A0A6J2JR22"/>
<dbReference type="InterPro" id="IPR051579">
    <property type="entry name" value="DDR_Transcriptional_Reg"/>
</dbReference>
<evidence type="ECO:0000256" key="2">
    <source>
        <dbReference type="ARBA" id="ARBA00004286"/>
    </source>
</evidence>
<feature type="region of interest" description="Disordered" evidence="14">
    <location>
        <begin position="937"/>
        <end position="1020"/>
    </location>
</feature>
<keyword evidence="10" id="KW-0539">Nucleus</keyword>
<dbReference type="GO" id="GO:0006974">
    <property type="term" value="P:DNA damage response"/>
    <property type="evidence" value="ECO:0007669"/>
    <property type="project" value="UniProtKB-KW"/>
</dbReference>
<dbReference type="CDD" id="cd00060">
    <property type="entry name" value="FHA"/>
    <property type="match status" value="1"/>
</dbReference>
<evidence type="ECO:0000256" key="3">
    <source>
        <dbReference type="ARBA" id="ARBA00015014"/>
    </source>
</evidence>
<keyword evidence="9" id="KW-0007">Acetylation</keyword>
<dbReference type="OrthoDB" id="342264at2759"/>
<evidence type="ECO:0000256" key="10">
    <source>
        <dbReference type="ARBA" id="ARBA00023242"/>
    </source>
</evidence>
<comment type="subcellular location">
    <subcellularLocation>
        <location evidence="2">Chromosome</location>
    </subcellularLocation>
    <subcellularLocation>
        <location evidence="1">Nucleus</location>
    </subcellularLocation>
</comment>
<sequence length="1213" mass="135703">MFQNNLMMECTQRLEYTQDLYGSQTEKIPNEQIGFLGINSMKYPVMKGPNKIGRDPQSCSIVISQNCISRHHAVINVLNHNSFMIMDLDSTSKTKLYGKNLKPYIPHPLQNGDILEFGNVVGIFRLLEEESDLPMTQAIDIPETPVQTKFLPRPYNTHTVIPESPDVSDRDDSLLTVSQPKHKQLKNDSLNVHMAAIGFDKTENTNCKSANKSNSIRLSMNESSTEQPTTPNGPSFNNKNDIDVINIHDMETQPTFAKPNEGTDIFTANTEQINKENYDPDSIHSMNTQLPSNLERLPASAQVSKNLNQNGVQLNLYATNEVTDDSIFDAATQLIITEIDQESPIKRKENSEETNNNKAADDSVKSNVTLEFEEIDSELLEESFESQSLIANEKMNSVSEHAHKAPCSSVSRKMRILSYTEKLSQSKIPEKNEDDDSTDCEDNNCIELKQCRSKSPIINSPTTEKGNKATAHVQSKLNSINKVCFEEMLTQVIGEEDEVLTQVIELESPSKKGLNDDNIEDAPTQIILEVEPKGVAEEPLTQQYSEEIISPFKVPLRFKTKPSLGTPKSITIDNKAEVDETNDKYYQSTQDVLSDLCSQTDNSPTIINIDKDIINNKQIKKLVLEKSSSSSESEDRVNKFVTSLTKDQITNMIGVDTQDNLNKSTDSSDVDCTPKKVKPLNIMDVELPNTQEIKECLGKCTNQIIVESSSDSEIENYAEELCDPFLLLKRRKKETSAKMNLNDKFEELPTKTRRTRKPTARLLESCENNKSIDISITDSNNRTRGNNSIKKPKQEKSKNNKRQKKESKKNTSSTKLKVIKCDDSMEVKELTESSPGSTNGSRVKKDNKNKQKKLETAERGGIKRNTRAKSKLDTENESDRERTKQENTRKNGRTKEKRDVSIASRTSGVESENYDENSAGKTRLGAFKIPLVSERVRSTRSMKKDEDKIAESESESISSVSVRRSKRQLKSILKNSSDQSVVYDAPSSRPEKRPAHTYSNAASTKRSRPDTASPVPPKPTLALATGSQRVLFTAFANEEVQAKLENLGASIVSDVYKCTVVLTFQIKRTFKLLCAVGLGRPVVGPAWVQACADARALVDPWLHLLKDETAERRFRFSLHRTLTGKRNFLKRYNVSSTPSVLPSAAEMKLIVECSGGAWREGGRNWVCVTSAADKHLWPELRSRGATLVSTEFILEGVLRQSVNIAGTSITVNG</sequence>
<dbReference type="SUPFAM" id="SSF49879">
    <property type="entry name" value="SMAD/FHA domain"/>
    <property type="match status" value="1"/>
</dbReference>
<evidence type="ECO:0000256" key="5">
    <source>
        <dbReference type="ARBA" id="ARBA00022499"/>
    </source>
</evidence>
<evidence type="ECO:0000256" key="4">
    <source>
        <dbReference type="ARBA" id="ARBA00022454"/>
    </source>
</evidence>
<evidence type="ECO:0000256" key="13">
    <source>
        <dbReference type="ARBA" id="ARBA00030146"/>
    </source>
</evidence>
<dbReference type="InterPro" id="IPR001357">
    <property type="entry name" value="BRCT_dom"/>
</dbReference>
<keyword evidence="7" id="KW-0227">DNA damage</keyword>
<evidence type="ECO:0000259" key="15">
    <source>
        <dbReference type="PROSITE" id="PS50006"/>
    </source>
</evidence>
<dbReference type="Gene3D" id="2.60.200.20">
    <property type="match status" value="1"/>
</dbReference>
<gene>
    <name evidence="18" type="primary">LOC114244410</name>
</gene>
<dbReference type="KEGG" id="bman:114244410"/>
<evidence type="ECO:0000256" key="1">
    <source>
        <dbReference type="ARBA" id="ARBA00004123"/>
    </source>
</evidence>
<dbReference type="PROSITE" id="PS50006">
    <property type="entry name" value="FHA_DOMAIN"/>
    <property type="match status" value="1"/>
</dbReference>
<evidence type="ECO:0000256" key="8">
    <source>
        <dbReference type="ARBA" id="ARBA00022843"/>
    </source>
</evidence>
<evidence type="ECO:0000256" key="11">
    <source>
        <dbReference type="ARBA" id="ARBA00023306"/>
    </source>
</evidence>
<evidence type="ECO:0000256" key="7">
    <source>
        <dbReference type="ARBA" id="ARBA00022763"/>
    </source>
</evidence>
<dbReference type="Proteomes" id="UP000504629">
    <property type="component" value="Unplaced"/>
</dbReference>
<dbReference type="InterPro" id="IPR036420">
    <property type="entry name" value="BRCT_dom_sf"/>
</dbReference>
<evidence type="ECO:0000256" key="12">
    <source>
        <dbReference type="ARBA" id="ARBA00023858"/>
    </source>
</evidence>
<dbReference type="SUPFAM" id="SSF52113">
    <property type="entry name" value="BRCT domain"/>
    <property type="match status" value="1"/>
</dbReference>
<dbReference type="Pfam" id="PF16770">
    <property type="entry name" value="RTT107_BRCT_5"/>
    <property type="match status" value="1"/>
</dbReference>
<feature type="domain" description="FHA" evidence="15">
    <location>
        <begin position="50"/>
        <end position="101"/>
    </location>
</feature>
<evidence type="ECO:0000313" key="17">
    <source>
        <dbReference type="Proteomes" id="UP000504629"/>
    </source>
</evidence>
<keyword evidence="4" id="KW-0158">Chromosome</keyword>
<feature type="compositionally biased region" description="Basic and acidic residues" evidence="14">
    <location>
        <begin position="843"/>
        <end position="861"/>
    </location>
</feature>
<dbReference type="SMART" id="SM00240">
    <property type="entry name" value="FHA"/>
    <property type="match status" value="1"/>
</dbReference>
<dbReference type="PANTHER" id="PTHR23196:SF1">
    <property type="entry name" value="PAX-INTERACTING PROTEIN 1"/>
    <property type="match status" value="1"/>
</dbReference>
<name>A0A6J2JR22_BOMMA</name>
<proteinExistence type="predicted"/>
<keyword evidence="8" id="KW-0832">Ubl conjugation</keyword>
<dbReference type="Pfam" id="PF00498">
    <property type="entry name" value="FHA"/>
    <property type="match status" value="1"/>
</dbReference>
<feature type="compositionally biased region" description="Basic and acidic residues" evidence="14">
    <location>
        <begin position="819"/>
        <end position="831"/>
    </location>
</feature>
<dbReference type="GO" id="GO:0005634">
    <property type="term" value="C:nucleus"/>
    <property type="evidence" value="ECO:0007669"/>
    <property type="project" value="UniProtKB-SubCell"/>
</dbReference>
<protein>
    <recommendedName>
        <fullName evidence="3">Mediator of DNA damage checkpoint protein 1</fullName>
    </recommendedName>
    <alternativeName>
        <fullName evidence="13">PAX transactivation activation domain-interacting protein</fullName>
    </alternativeName>
    <alternativeName>
        <fullName evidence="12">PAX-interacting protein 1</fullName>
    </alternativeName>
</protein>
<feature type="compositionally biased region" description="Basic and acidic residues" evidence="14">
    <location>
        <begin position="937"/>
        <end position="951"/>
    </location>
</feature>
<dbReference type="CDD" id="cd17744">
    <property type="entry name" value="BRCT_MDC1_rpt1"/>
    <property type="match status" value="1"/>
</dbReference>
<dbReference type="InterPro" id="IPR008984">
    <property type="entry name" value="SMAD_FHA_dom_sf"/>
</dbReference>
<dbReference type="Pfam" id="PF16589">
    <property type="entry name" value="BRCT_2"/>
    <property type="match status" value="1"/>
</dbReference>
<keyword evidence="11" id="KW-0131">Cell cycle</keyword>
<dbReference type="GeneID" id="114244410"/>
<keyword evidence="6" id="KW-0677">Repeat</keyword>
<evidence type="ECO:0000256" key="9">
    <source>
        <dbReference type="ARBA" id="ARBA00022990"/>
    </source>
</evidence>
<dbReference type="RefSeq" id="XP_028032010.1">
    <property type="nucleotide sequence ID" value="XM_028176209.1"/>
</dbReference>
<feature type="compositionally biased region" description="Polar residues" evidence="14">
    <location>
        <begin position="774"/>
        <end position="786"/>
    </location>
</feature>
<dbReference type="PROSITE" id="PS50172">
    <property type="entry name" value="BRCT"/>
    <property type="match status" value="1"/>
</dbReference>
<feature type="region of interest" description="Disordered" evidence="14">
    <location>
        <begin position="219"/>
        <end position="239"/>
    </location>
</feature>
<feature type="compositionally biased region" description="Polar residues" evidence="14">
    <location>
        <begin position="832"/>
        <end position="841"/>
    </location>
</feature>
<feature type="region of interest" description="Disordered" evidence="14">
    <location>
        <begin position="774"/>
        <end position="921"/>
    </location>
</feature>
<organism evidence="17 18">
    <name type="scientific">Bombyx mandarina</name>
    <name type="common">Wild silk moth</name>
    <name type="synonym">Wild silkworm</name>
    <dbReference type="NCBI Taxonomy" id="7092"/>
    <lineage>
        <taxon>Eukaryota</taxon>
        <taxon>Metazoa</taxon>
        <taxon>Ecdysozoa</taxon>
        <taxon>Arthropoda</taxon>
        <taxon>Hexapoda</taxon>
        <taxon>Insecta</taxon>
        <taxon>Pterygota</taxon>
        <taxon>Neoptera</taxon>
        <taxon>Endopterygota</taxon>
        <taxon>Lepidoptera</taxon>
        <taxon>Glossata</taxon>
        <taxon>Ditrysia</taxon>
        <taxon>Bombycoidea</taxon>
        <taxon>Bombycidae</taxon>
        <taxon>Bombycinae</taxon>
        <taxon>Bombyx</taxon>
    </lineage>
</organism>